<keyword evidence="2" id="KW-0175">Coiled coil</keyword>
<reference evidence="4 5" key="1">
    <citation type="journal article" date="2014" name="Genome Announc.">
        <title>Complete Genome Sequence of Hyphomicrobium nitrativorans Strain NL23, a Denitrifying Bacterium Isolated from Biofilm of a Methanol-Fed Denitrification System Treating Seawater at the Montreal Biodome.</title>
        <authorList>
            <person name="Martineau C."/>
            <person name="Villeneuve C."/>
            <person name="Mauffrey F."/>
            <person name="Villemur R."/>
        </authorList>
    </citation>
    <scope>NUCLEOTIDE SEQUENCE [LARGE SCALE GENOMIC DNA]</scope>
    <source>
        <strain evidence="4">NL23</strain>
    </source>
</reference>
<dbReference type="HOGENOM" id="CLU_158651_3_0_5"/>
<evidence type="ECO:0000256" key="1">
    <source>
        <dbReference type="HAMAP-Rule" id="MF_00797"/>
    </source>
</evidence>
<dbReference type="HAMAP" id="MF_00797">
    <property type="entry name" value="UPF0335"/>
    <property type="match status" value="1"/>
</dbReference>
<dbReference type="AlphaFoldDB" id="V5SF12"/>
<dbReference type="Proteomes" id="UP000018542">
    <property type="component" value="Chromosome"/>
</dbReference>
<dbReference type="RefSeq" id="WP_023788368.1">
    <property type="nucleotide sequence ID" value="NC_022997.1"/>
</dbReference>
<evidence type="ECO:0000313" key="4">
    <source>
        <dbReference type="EMBL" id="AHB49456.1"/>
    </source>
</evidence>
<evidence type="ECO:0000256" key="2">
    <source>
        <dbReference type="SAM" id="Coils"/>
    </source>
</evidence>
<name>V5SF12_9HYPH</name>
<dbReference type="PATRIC" id="fig|1029756.8.peg.3193"/>
<feature type="domain" description="GapR-like DNA-binding" evidence="3">
    <location>
        <begin position="8"/>
        <end position="79"/>
    </location>
</feature>
<organism evidence="4 5">
    <name type="scientific">Hyphomicrobium nitrativorans NL23</name>
    <dbReference type="NCBI Taxonomy" id="1029756"/>
    <lineage>
        <taxon>Bacteria</taxon>
        <taxon>Pseudomonadati</taxon>
        <taxon>Pseudomonadota</taxon>
        <taxon>Alphaproteobacteria</taxon>
        <taxon>Hyphomicrobiales</taxon>
        <taxon>Hyphomicrobiaceae</taxon>
        <taxon>Hyphomicrobium</taxon>
    </lineage>
</organism>
<dbReference type="OrthoDB" id="9813793at2"/>
<accession>V5SF12</accession>
<proteinExistence type="inferred from homology"/>
<comment type="similarity">
    <text evidence="1">Belongs to the UPF0335 family.</text>
</comment>
<dbReference type="GO" id="GO:0003677">
    <property type="term" value="F:DNA binding"/>
    <property type="evidence" value="ECO:0007669"/>
    <property type="project" value="InterPro"/>
</dbReference>
<keyword evidence="5" id="KW-1185">Reference proteome</keyword>
<evidence type="ECO:0000259" key="3">
    <source>
        <dbReference type="Pfam" id="PF10073"/>
    </source>
</evidence>
<dbReference type="InterPro" id="IPR018753">
    <property type="entry name" value="GapR-like"/>
</dbReference>
<dbReference type="KEGG" id="hni:W911_15315"/>
<dbReference type="EMBL" id="CP006912">
    <property type="protein sequence ID" value="AHB49456.1"/>
    <property type="molecule type" value="Genomic_DNA"/>
</dbReference>
<feature type="coiled-coil region" evidence="2">
    <location>
        <begin position="5"/>
        <end position="39"/>
    </location>
</feature>
<gene>
    <name evidence="4" type="ORF">W911_15315</name>
</gene>
<dbReference type="NCBIfam" id="NF010247">
    <property type="entry name" value="PRK13694.1"/>
    <property type="match status" value="1"/>
</dbReference>
<dbReference type="STRING" id="1029756.W911_15315"/>
<evidence type="ECO:0000313" key="5">
    <source>
        <dbReference type="Proteomes" id="UP000018542"/>
    </source>
</evidence>
<protein>
    <recommendedName>
        <fullName evidence="1">UPF0335 protein W911_15315</fullName>
    </recommendedName>
</protein>
<sequence length="100" mass="11374">MTTLQASAQKQLRQMIESIERLEEEKKALADDIRDKYNEAKGLGFDVKTLRQIVRLRKKSQTERQEEESLLEVYMHALGMLDGPLSADAEAAVDHMIAAE</sequence>
<dbReference type="InterPro" id="IPR046367">
    <property type="entry name" value="GapR-like_DNA-bd"/>
</dbReference>
<dbReference type="Pfam" id="PF10073">
    <property type="entry name" value="GapR_DNA-bd"/>
    <property type="match status" value="1"/>
</dbReference>